<dbReference type="KEGG" id="rsb:RS694_20100"/>
<sequence>MNTVLDALQPLACLLARLYVAQVFFASGLTKLRDWDITLALFMDEYKVPVLPPEVAAFMGTAGELGLPVLLVLGLGGRFAALGLSVVNAVAVVSLMEVAPAALQQHITWAVLLAALALFGPGTWSVDGWLQRKRGSLRR</sequence>
<evidence type="ECO:0000256" key="7">
    <source>
        <dbReference type="SAM" id="Phobius"/>
    </source>
</evidence>
<dbReference type="PANTHER" id="PTHR33452">
    <property type="entry name" value="OXIDOREDUCTASE CATD-RELATED"/>
    <property type="match status" value="1"/>
</dbReference>
<evidence type="ECO:0000256" key="5">
    <source>
        <dbReference type="ARBA" id="ARBA00022989"/>
    </source>
</evidence>
<keyword evidence="6 7" id="KW-0472">Membrane</keyword>
<evidence type="ECO:0000313" key="8">
    <source>
        <dbReference type="EMBL" id="APW45020.1"/>
    </source>
</evidence>
<evidence type="ECO:0000256" key="2">
    <source>
        <dbReference type="ARBA" id="ARBA00006679"/>
    </source>
</evidence>
<dbReference type="InterPro" id="IPR032808">
    <property type="entry name" value="DoxX"/>
</dbReference>
<comment type="subcellular location">
    <subcellularLocation>
        <location evidence="1">Cell membrane</location>
        <topology evidence="1">Multi-pass membrane protein</topology>
    </subcellularLocation>
</comment>
<dbReference type="Pfam" id="PF07681">
    <property type="entry name" value="DoxX"/>
    <property type="match status" value="1"/>
</dbReference>
<evidence type="ECO:0000256" key="4">
    <source>
        <dbReference type="ARBA" id="ARBA00022692"/>
    </source>
</evidence>
<dbReference type="STRING" id="1484693.RS694_20100"/>
<dbReference type="Proteomes" id="UP000186110">
    <property type="component" value="Chromosome"/>
</dbReference>
<feature type="transmembrane region" description="Helical" evidence="7">
    <location>
        <begin position="50"/>
        <end position="73"/>
    </location>
</feature>
<dbReference type="InterPro" id="IPR051907">
    <property type="entry name" value="DoxX-like_oxidoreductase"/>
</dbReference>
<evidence type="ECO:0000256" key="6">
    <source>
        <dbReference type="ARBA" id="ARBA00023136"/>
    </source>
</evidence>
<name>A0A1P8KG51_9BURK</name>
<evidence type="ECO:0000313" key="9">
    <source>
        <dbReference type="Proteomes" id="UP000186110"/>
    </source>
</evidence>
<dbReference type="GO" id="GO:0005886">
    <property type="term" value="C:plasma membrane"/>
    <property type="evidence" value="ECO:0007669"/>
    <property type="project" value="UniProtKB-SubCell"/>
</dbReference>
<protein>
    <recommendedName>
        <fullName evidence="10">DoxX family protein</fullName>
    </recommendedName>
</protein>
<evidence type="ECO:0000256" key="1">
    <source>
        <dbReference type="ARBA" id="ARBA00004651"/>
    </source>
</evidence>
<dbReference type="EMBL" id="CP019239">
    <property type="protein sequence ID" value="APW45020.1"/>
    <property type="molecule type" value="Genomic_DNA"/>
</dbReference>
<dbReference type="eggNOG" id="COG2259">
    <property type="taxonomic scope" value="Bacteria"/>
</dbReference>
<dbReference type="PANTHER" id="PTHR33452:SF1">
    <property type="entry name" value="INNER MEMBRANE PROTEIN YPHA-RELATED"/>
    <property type="match status" value="1"/>
</dbReference>
<evidence type="ECO:0000256" key="3">
    <source>
        <dbReference type="ARBA" id="ARBA00022475"/>
    </source>
</evidence>
<keyword evidence="9" id="KW-1185">Reference proteome</keyword>
<reference evidence="8 9" key="1">
    <citation type="submission" date="2017-01" db="EMBL/GenBank/DDBJ databases">
        <authorList>
            <person name="Mah S.A."/>
            <person name="Swanson W.J."/>
            <person name="Moy G.W."/>
            <person name="Vacquier V.D."/>
        </authorList>
    </citation>
    <scope>NUCLEOTIDE SEQUENCE [LARGE SCALE GENOMIC DNA]</scope>
    <source>
        <strain evidence="8 9">DSM 22694</strain>
    </source>
</reference>
<dbReference type="AlphaFoldDB" id="A0A1P8KG51"/>
<evidence type="ECO:0008006" key="10">
    <source>
        <dbReference type="Google" id="ProtNLM"/>
    </source>
</evidence>
<keyword evidence="3" id="KW-1003">Cell membrane</keyword>
<gene>
    <name evidence="8" type="ORF">RS694_20100</name>
</gene>
<organism evidence="8 9">
    <name type="scientific">Rhodoferax saidenbachensis</name>
    <dbReference type="NCBI Taxonomy" id="1484693"/>
    <lineage>
        <taxon>Bacteria</taxon>
        <taxon>Pseudomonadati</taxon>
        <taxon>Pseudomonadota</taxon>
        <taxon>Betaproteobacteria</taxon>
        <taxon>Burkholderiales</taxon>
        <taxon>Comamonadaceae</taxon>
        <taxon>Rhodoferax</taxon>
    </lineage>
</organism>
<accession>A0A1P8KG51</accession>
<comment type="similarity">
    <text evidence="2">Belongs to the DoxX family.</text>
</comment>
<proteinExistence type="inferred from homology"/>
<keyword evidence="5 7" id="KW-1133">Transmembrane helix</keyword>
<feature type="transmembrane region" description="Helical" evidence="7">
    <location>
        <begin position="109"/>
        <end position="130"/>
    </location>
</feature>
<keyword evidence="4 7" id="KW-0812">Transmembrane</keyword>
<feature type="transmembrane region" description="Helical" evidence="7">
    <location>
        <begin position="80"/>
        <end position="103"/>
    </location>
</feature>